<protein>
    <submittedName>
        <fullName evidence="2">(rape) hypothetical protein</fullName>
    </submittedName>
</protein>
<proteinExistence type="predicted"/>
<dbReference type="AlphaFoldDB" id="A0A816Q1D0"/>
<evidence type="ECO:0000313" key="2">
    <source>
        <dbReference type="EMBL" id="CAF2054682.1"/>
    </source>
</evidence>
<accession>A0A816Q1D0</accession>
<dbReference type="EMBL" id="HG994370">
    <property type="protein sequence ID" value="CAF2054682.1"/>
    <property type="molecule type" value="Genomic_DNA"/>
</dbReference>
<dbReference type="Proteomes" id="UP001295469">
    <property type="component" value="Chromosome C06"/>
</dbReference>
<dbReference type="Pfam" id="PF13966">
    <property type="entry name" value="zf-RVT"/>
    <property type="match status" value="1"/>
</dbReference>
<organism evidence="2">
    <name type="scientific">Brassica napus</name>
    <name type="common">Rape</name>
    <dbReference type="NCBI Taxonomy" id="3708"/>
    <lineage>
        <taxon>Eukaryota</taxon>
        <taxon>Viridiplantae</taxon>
        <taxon>Streptophyta</taxon>
        <taxon>Embryophyta</taxon>
        <taxon>Tracheophyta</taxon>
        <taxon>Spermatophyta</taxon>
        <taxon>Magnoliopsida</taxon>
        <taxon>eudicotyledons</taxon>
        <taxon>Gunneridae</taxon>
        <taxon>Pentapetalae</taxon>
        <taxon>rosids</taxon>
        <taxon>malvids</taxon>
        <taxon>Brassicales</taxon>
        <taxon>Brassicaceae</taxon>
        <taxon>Brassiceae</taxon>
        <taxon>Brassica</taxon>
    </lineage>
</organism>
<gene>
    <name evidence="2" type="ORF">DARMORV10_C06P04470.1</name>
</gene>
<dbReference type="InterPro" id="IPR026960">
    <property type="entry name" value="RVT-Znf"/>
</dbReference>
<feature type="domain" description="Reverse transcriptase zinc-binding" evidence="1">
    <location>
        <begin position="1"/>
        <end position="36"/>
    </location>
</feature>
<name>A0A816Q1D0_BRANA</name>
<sequence>MRRWCLDVPASCVLCSTHEESREHLFFNCIYSFTIWNHFLTRANLQAPNTYDTIVMWMTRPSSEPHVTLIVRLLYQASMYAIWRERNARLHSSVQRTSDTLITEIKDTIKLRLVPLSRSTRLNSSSVSSLTPLGTWFSLF</sequence>
<evidence type="ECO:0000259" key="1">
    <source>
        <dbReference type="Pfam" id="PF13966"/>
    </source>
</evidence>
<reference evidence="2" key="1">
    <citation type="submission" date="2021-01" db="EMBL/GenBank/DDBJ databases">
        <authorList>
            <consortium name="Genoscope - CEA"/>
            <person name="William W."/>
        </authorList>
    </citation>
    <scope>NUCLEOTIDE SEQUENCE</scope>
</reference>